<feature type="domain" description="Protein kinase" evidence="3">
    <location>
        <begin position="1"/>
        <end position="246"/>
    </location>
</feature>
<dbReference type="EMBL" id="JAUESC010000386">
    <property type="protein sequence ID" value="KAK0577393.1"/>
    <property type="molecule type" value="Genomic_DNA"/>
</dbReference>
<accession>A0AA39VG81</accession>
<sequence>MCHKNILKLIGCCLETEIPILVFESFVKHETLNLGPIIDSRQEFNLELLSWKQRLNISMEIAHVFAYLHLGFPRPVVYDFHCSGKILLDEHCVPKVYDFSKAKCIPERKTHIKRIGLKETIPGVARYTAPEQFIDEKCDVYGFGAFLLELLTGRWILDLMKEYPEGSSETAPKNFWYKIICVDKVLESNSETKVWNKLIENNCSIVEVVYPVIVGGGLSSEAQQQLIVFADLAIKCQSVTPENRPK</sequence>
<dbReference type="GO" id="GO:0004674">
    <property type="term" value="F:protein serine/threonine kinase activity"/>
    <property type="evidence" value="ECO:0007669"/>
    <property type="project" value="TreeGrafter"/>
</dbReference>
<evidence type="ECO:0000259" key="3">
    <source>
        <dbReference type="PROSITE" id="PS50011"/>
    </source>
</evidence>
<dbReference type="InterPro" id="IPR045274">
    <property type="entry name" value="WAK-like"/>
</dbReference>
<dbReference type="Gene3D" id="1.10.510.10">
    <property type="entry name" value="Transferase(Phosphotransferase) domain 1"/>
    <property type="match status" value="1"/>
</dbReference>
<reference evidence="4" key="2">
    <citation type="submission" date="2023-06" db="EMBL/GenBank/DDBJ databases">
        <authorList>
            <person name="Swenson N.G."/>
            <person name="Wegrzyn J.L."/>
            <person name="Mcevoy S.L."/>
        </authorList>
    </citation>
    <scope>NUCLEOTIDE SEQUENCE</scope>
    <source>
        <strain evidence="4">NS2018</strain>
        <tissue evidence="4">Leaf</tissue>
    </source>
</reference>
<reference evidence="4" key="1">
    <citation type="journal article" date="2022" name="Plant J.">
        <title>Strategies of tolerance reflected in two North American maple genomes.</title>
        <authorList>
            <person name="McEvoy S.L."/>
            <person name="Sezen U.U."/>
            <person name="Trouern-Trend A."/>
            <person name="McMahon S.M."/>
            <person name="Schaberg P.G."/>
            <person name="Yang J."/>
            <person name="Wegrzyn J.L."/>
            <person name="Swenson N.G."/>
        </authorList>
    </citation>
    <scope>NUCLEOTIDE SEQUENCE</scope>
    <source>
        <strain evidence="4">NS2018</strain>
    </source>
</reference>
<dbReference type="GO" id="GO:0007166">
    <property type="term" value="P:cell surface receptor signaling pathway"/>
    <property type="evidence" value="ECO:0007669"/>
    <property type="project" value="InterPro"/>
</dbReference>
<keyword evidence="1" id="KW-0547">Nucleotide-binding</keyword>
<evidence type="ECO:0000256" key="2">
    <source>
        <dbReference type="ARBA" id="ARBA00022840"/>
    </source>
</evidence>
<comment type="caution">
    <text evidence="4">The sequence shown here is derived from an EMBL/GenBank/DDBJ whole genome shotgun (WGS) entry which is preliminary data.</text>
</comment>
<dbReference type="PANTHER" id="PTHR27005:SF466">
    <property type="entry name" value="NON-FUNCTIONAL PSEUDOKINASE ZED1-LIKE"/>
    <property type="match status" value="1"/>
</dbReference>
<gene>
    <name evidence="4" type="ORF">LWI29_032434</name>
</gene>
<dbReference type="InterPro" id="IPR000719">
    <property type="entry name" value="Prot_kinase_dom"/>
</dbReference>
<dbReference type="AlphaFoldDB" id="A0AA39VG81"/>
<dbReference type="InterPro" id="IPR011009">
    <property type="entry name" value="Kinase-like_dom_sf"/>
</dbReference>
<evidence type="ECO:0000313" key="5">
    <source>
        <dbReference type="Proteomes" id="UP001168877"/>
    </source>
</evidence>
<dbReference type="SUPFAM" id="SSF56112">
    <property type="entry name" value="Protein kinase-like (PK-like)"/>
    <property type="match status" value="1"/>
</dbReference>
<dbReference type="Pfam" id="PF07714">
    <property type="entry name" value="PK_Tyr_Ser-Thr"/>
    <property type="match status" value="1"/>
</dbReference>
<organism evidence="4 5">
    <name type="scientific">Acer saccharum</name>
    <name type="common">Sugar maple</name>
    <dbReference type="NCBI Taxonomy" id="4024"/>
    <lineage>
        <taxon>Eukaryota</taxon>
        <taxon>Viridiplantae</taxon>
        <taxon>Streptophyta</taxon>
        <taxon>Embryophyta</taxon>
        <taxon>Tracheophyta</taxon>
        <taxon>Spermatophyta</taxon>
        <taxon>Magnoliopsida</taxon>
        <taxon>eudicotyledons</taxon>
        <taxon>Gunneridae</taxon>
        <taxon>Pentapetalae</taxon>
        <taxon>rosids</taxon>
        <taxon>malvids</taxon>
        <taxon>Sapindales</taxon>
        <taxon>Sapindaceae</taxon>
        <taxon>Hippocastanoideae</taxon>
        <taxon>Acereae</taxon>
        <taxon>Acer</taxon>
    </lineage>
</organism>
<evidence type="ECO:0000313" key="4">
    <source>
        <dbReference type="EMBL" id="KAK0577393.1"/>
    </source>
</evidence>
<keyword evidence="5" id="KW-1185">Reference proteome</keyword>
<evidence type="ECO:0000256" key="1">
    <source>
        <dbReference type="ARBA" id="ARBA00022741"/>
    </source>
</evidence>
<dbReference type="GO" id="GO:0005886">
    <property type="term" value="C:plasma membrane"/>
    <property type="evidence" value="ECO:0007669"/>
    <property type="project" value="TreeGrafter"/>
</dbReference>
<dbReference type="PANTHER" id="PTHR27005">
    <property type="entry name" value="WALL-ASSOCIATED RECEPTOR KINASE-LIKE 21"/>
    <property type="match status" value="1"/>
</dbReference>
<dbReference type="InterPro" id="IPR001245">
    <property type="entry name" value="Ser-Thr/Tyr_kinase_cat_dom"/>
</dbReference>
<protein>
    <recommendedName>
        <fullName evidence="3">Protein kinase domain-containing protein</fullName>
    </recommendedName>
</protein>
<dbReference type="PROSITE" id="PS50011">
    <property type="entry name" value="PROTEIN_KINASE_DOM"/>
    <property type="match status" value="1"/>
</dbReference>
<keyword evidence="2" id="KW-0067">ATP-binding</keyword>
<name>A0AA39VG81_ACESA</name>
<proteinExistence type="predicted"/>
<dbReference type="Proteomes" id="UP001168877">
    <property type="component" value="Unassembled WGS sequence"/>
</dbReference>
<dbReference type="GO" id="GO:0005524">
    <property type="term" value="F:ATP binding"/>
    <property type="evidence" value="ECO:0007669"/>
    <property type="project" value="UniProtKB-KW"/>
</dbReference>